<protein>
    <submittedName>
        <fullName evidence="2">Uncharacterized protein</fullName>
    </submittedName>
</protein>
<feature type="transmembrane region" description="Helical" evidence="1">
    <location>
        <begin position="107"/>
        <end position="128"/>
    </location>
</feature>
<evidence type="ECO:0000256" key="1">
    <source>
        <dbReference type="SAM" id="Phobius"/>
    </source>
</evidence>
<dbReference type="RefSeq" id="WP_169562529.1">
    <property type="nucleotide sequence ID" value="NZ_JAAXYH010000001.1"/>
</dbReference>
<keyword evidence="1" id="KW-1133">Transmembrane helix</keyword>
<dbReference type="EMBL" id="JAAXYH010000001">
    <property type="protein sequence ID" value="NMH63911.1"/>
    <property type="molecule type" value="Genomic_DNA"/>
</dbReference>
<comment type="caution">
    <text evidence="2">The sequence shown here is derived from an EMBL/GenBank/DDBJ whole genome shotgun (WGS) entry which is preliminary data.</text>
</comment>
<feature type="transmembrane region" description="Helical" evidence="1">
    <location>
        <begin position="20"/>
        <end position="41"/>
    </location>
</feature>
<keyword evidence="1" id="KW-0472">Membrane</keyword>
<evidence type="ECO:0000313" key="2">
    <source>
        <dbReference type="EMBL" id="NMH63911.1"/>
    </source>
</evidence>
<accession>A0A972FQI7</accession>
<dbReference type="AlphaFoldDB" id="A0A972FQI7"/>
<name>A0A972FQI7_9GAMM</name>
<dbReference type="Proteomes" id="UP000737113">
    <property type="component" value="Unassembled WGS sequence"/>
</dbReference>
<keyword evidence="1" id="KW-0812">Transmembrane</keyword>
<evidence type="ECO:0000313" key="3">
    <source>
        <dbReference type="Proteomes" id="UP000737113"/>
    </source>
</evidence>
<proteinExistence type="predicted"/>
<keyword evidence="3" id="KW-1185">Reference proteome</keyword>
<organism evidence="2 3">
    <name type="scientific">Shewanella salipaludis</name>
    <dbReference type="NCBI Taxonomy" id="2723052"/>
    <lineage>
        <taxon>Bacteria</taxon>
        <taxon>Pseudomonadati</taxon>
        <taxon>Pseudomonadota</taxon>
        <taxon>Gammaproteobacteria</taxon>
        <taxon>Alteromonadales</taxon>
        <taxon>Shewanellaceae</taxon>
        <taxon>Shewanella</taxon>
    </lineage>
</organism>
<reference evidence="2" key="1">
    <citation type="submission" date="2020-04" db="EMBL/GenBank/DDBJ databases">
        <title>Description of Shewanella salipaludis sp. nov., isolated from a salt marsh.</title>
        <authorList>
            <person name="Park S."/>
            <person name="Yoon J.-H."/>
        </authorList>
    </citation>
    <scope>NUCLEOTIDE SEQUENCE</scope>
    <source>
        <strain evidence="2">SHSM-M6</strain>
    </source>
</reference>
<gene>
    <name evidence="2" type="ORF">HC757_01785</name>
</gene>
<sequence length="136" mass="14898">MEVQSIEIVALVNITFEFVHFVNTFWGVFATVSIALLGWIFTSTKPWGIIQRLSLSISYLTIAAINCLAQLRFNGLINAALLDINCAAKNVSNIPHLAKQLDSVSTLPTPAVVLIYVFISAAIVTIVLRHNKLSSK</sequence>